<dbReference type="PANTHER" id="PTHR35145:SF1">
    <property type="entry name" value="CYTOPLASMIC PROTEIN"/>
    <property type="match status" value="1"/>
</dbReference>
<dbReference type="Pfam" id="PF04237">
    <property type="entry name" value="YjbR"/>
    <property type="match status" value="1"/>
</dbReference>
<proteinExistence type="predicted"/>
<comment type="caution">
    <text evidence="1">The sequence shown here is derived from an EMBL/GenBank/DDBJ whole genome shotgun (WGS) entry which is preliminary data.</text>
</comment>
<dbReference type="InterPro" id="IPR058532">
    <property type="entry name" value="YjbR/MT2646/Rv2570-like"/>
</dbReference>
<name>A0ABX1WY94_9BACT</name>
<accession>A0ABX1WY94</accession>
<evidence type="ECO:0000313" key="2">
    <source>
        <dbReference type="Proteomes" id="UP000732105"/>
    </source>
</evidence>
<dbReference type="PANTHER" id="PTHR35145">
    <property type="entry name" value="CYTOPLASMIC PROTEIN-RELATED"/>
    <property type="match status" value="1"/>
</dbReference>
<gene>
    <name evidence="1" type="ORF">ELS83_13630</name>
</gene>
<keyword evidence="1" id="KW-0238">DNA-binding</keyword>
<evidence type="ECO:0000313" key="1">
    <source>
        <dbReference type="EMBL" id="NOU60859.1"/>
    </source>
</evidence>
<keyword evidence="2" id="KW-1185">Reference proteome</keyword>
<protein>
    <submittedName>
        <fullName evidence="1">MmcQ/YjbR family DNA-binding protein</fullName>
    </submittedName>
</protein>
<dbReference type="InterPro" id="IPR038056">
    <property type="entry name" value="YjbR-like_sf"/>
</dbReference>
<dbReference type="GO" id="GO:0003677">
    <property type="term" value="F:DNA binding"/>
    <property type="evidence" value="ECO:0007669"/>
    <property type="project" value="UniProtKB-KW"/>
</dbReference>
<dbReference type="RefSeq" id="WP_171596132.1">
    <property type="nucleotide sequence ID" value="NZ_RZNH01000023.1"/>
</dbReference>
<reference evidence="1 2" key="1">
    <citation type="submission" date="2018-12" db="EMBL/GenBank/DDBJ databases">
        <title>Marinifilum JC070 sp. nov., a marine bacterium isolated from Yongle Blue Hole in the South China Sea.</title>
        <authorList>
            <person name="Fu T."/>
        </authorList>
    </citation>
    <scope>NUCLEOTIDE SEQUENCE [LARGE SCALE GENOMIC DNA]</scope>
    <source>
        <strain evidence="1 2">JC070</strain>
    </source>
</reference>
<dbReference type="InterPro" id="IPR007351">
    <property type="entry name" value="YjbR"/>
</dbReference>
<dbReference type="Proteomes" id="UP000732105">
    <property type="component" value="Unassembled WGS sequence"/>
</dbReference>
<organism evidence="1 2">
    <name type="scientific">Marinifilum caeruleilacunae</name>
    <dbReference type="NCBI Taxonomy" id="2499076"/>
    <lineage>
        <taxon>Bacteria</taxon>
        <taxon>Pseudomonadati</taxon>
        <taxon>Bacteroidota</taxon>
        <taxon>Bacteroidia</taxon>
        <taxon>Marinilabiliales</taxon>
        <taxon>Marinifilaceae</taxon>
    </lineage>
</organism>
<dbReference type="SUPFAM" id="SSF142906">
    <property type="entry name" value="YjbR-like"/>
    <property type="match status" value="1"/>
</dbReference>
<dbReference type="Gene3D" id="3.90.1150.30">
    <property type="match status" value="1"/>
</dbReference>
<sequence>MNIEELRMYCLSKKGVTESFPFDEETLVFKVLDKMFLLTNINKELSMNVKCEEDIAVELREEYSAVLPGYHMNKRYWNTVLIDGSVSDDLLKSWIDKSYHLVIEKMPKKKQAELNMM</sequence>
<dbReference type="EMBL" id="RZNH01000023">
    <property type="protein sequence ID" value="NOU60859.1"/>
    <property type="molecule type" value="Genomic_DNA"/>
</dbReference>